<protein>
    <submittedName>
        <fullName evidence="2">Kinase-like domain-containing protein</fullName>
    </submittedName>
</protein>
<reference evidence="2 3" key="1">
    <citation type="journal article" date="2024" name="J Genomics">
        <title>Draft genome sequencing and assembly of Favolaschia claudopus CIRM-BRFM 2984 isolated from oak limbs.</title>
        <authorList>
            <person name="Navarro D."/>
            <person name="Drula E."/>
            <person name="Chaduli D."/>
            <person name="Cazenave R."/>
            <person name="Ahrendt S."/>
            <person name="Wang J."/>
            <person name="Lipzen A."/>
            <person name="Daum C."/>
            <person name="Barry K."/>
            <person name="Grigoriev I.V."/>
            <person name="Favel A."/>
            <person name="Rosso M.N."/>
            <person name="Martin F."/>
        </authorList>
    </citation>
    <scope>NUCLEOTIDE SEQUENCE [LARGE SCALE GENOMIC DNA]</scope>
    <source>
        <strain evidence="2 3">CIRM-BRFM 2984</strain>
    </source>
</reference>
<accession>A0AAW0CUB1</accession>
<dbReference type="GO" id="GO:0005524">
    <property type="term" value="F:ATP binding"/>
    <property type="evidence" value="ECO:0007669"/>
    <property type="project" value="InterPro"/>
</dbReference>
<dbReference type="CDD" id="cd00180">
    <property type="entry name" value="PKc"/>
    <property type="match status" value="1"/>
</dbReference>
<dbReference type="PANTHER" id="PTHR44167">
    <property type="entry name" value="OVARIAN-SPECIFIC SERINE/THREONINE-PROTEIN KINASE LOK-RELATED"/>
    <property type="match status" value="1"/>
</dbReference>
<dbReference type="InterPro" id="IPR011009">
    <property type="entry name" value="Kinase-like_dom_sf"/>
</dbReference>
<sequence length="339" mass="38832">MHSKRTTFDFSLIPDDWAQFSIEQAKGVWDLCVPFLRQHGLILFGYPGYRSAPLPPRSNPRDAFHPSSYEDFVNRLPSPMYPRLTVFTPYYASTYAGIDAQGRNIFIKVVPQASNEWRIMQYLSKIKHAWNHTIPLLSLLRAGKWIFIIMPLWDFAWDIPPCDTAGARLRLAKQLVEGLCFMHMHGVAHNDIHDRNILINHDNSRPMSLVGFRDSFRCQLAFIDFEFSFRFPKGSRNSVAPAQCMTPPKFCPPERELYVPTDMFAGDVYSLGRVLQEELEFSKSYLSAKNDCPPPNIEVAVPAYIALLDRMTAVDPRDRPTALEALQILNSCEEQKQTA</sequence>
<keyword evidence="2" id="KW-0808">Transferase</keyword>
<dbReference type="GO" id="GO:0005634">
    <property type="term" value="C:nucleus"/>
    <property type="evidence" value="ECO:0007669"/>
    <property type="project" value="TreeGrafter"/>
</dbReference>
<dbReference type="SMART" id="SM00220">
    <property type="entry name" value="S_TKc"/>
    <property type="match status" value="1"/>
</dbReference>
<gene>
    <name evidence="2" type="ORF">R3P38DRAFT_3348586</name>
</gene>
<dbReference type="GO" id="GO:0004674">
    <property type="term" value="F:protein serine/threonine kinase activity"/>
    <property type="evidence" value="ECO:0007669"/>
    <property type="project" value="TreeGrafter"/>
</dbReference>
<evidence type="ECO:0000259" key="1">
    <source>
        <dbReference type="PROSITE" id="PS50011"/>
    </source>
</evidence>
<dbReference type="PROSITE" id="PS50011">
    <property type="entry name" value="PROTEIN_KINASE_DOM"/>
    <property type="match status" value="1"/>
</dbReference>
<keyword evidence="3" id="KW-1185">Reference proteome</keyword>
<dbReference type="PANTHER" id="PTHR44167:SF24">
    <property type="entry name" value="SERINE_THREONINE-PROTEIN KINASE CHK2"/>
    <property type="match status" value="1"/>
</dbReference>
<evidence type="ECO:0000313" key="2">
    <source>
        <dbReference type="EMBL" id="KAK7042653.1"/>
    </source>
</evidence>
<dbReference type="Gene3D" id="1.10.510.10">
    <property type="entry name" value="Transferase(Phosphotransferase) domain 1"/>
    <property type="match status" value="1"/>
</dbReference>
<name>A0AAW0CUB1_9AGAR</name>
<dbReference type="GO" id="GO:0005737">
    <property type="term" value="C:cytoplasm"/>
    <property type="evidence" value="ECO:0007669"/>
    <property type="project" value="TreeGrafter"/>
</dbReference>
<keyword evidence="2" id="KW-0418">Kinase</keyword>
<proteinExistence type="predicted"/>
<dbReference type="GO" id="GO:0044773">
    <property type="term" value="P:mitotic DNA damage checkpoint signaling"/>
    <property type="evidence" value="ECO:0007669"/>
    <property type="project" value="TreeGrafter"/>
</dbReference>
<dbReference type="Proteomes" id="UP001362999">
    <property type="component" value="Unassembled WGS sequence"/>
</dbReference>
<organism evidence="2 3">
    <name type="scientific">Favolaschia claudopus</name>
    <dbReference type="NCBI Taxonomy" id="2862362"/>
    <lineage>
        <taxon>Eukaryota</taxon>
        <taxon>Fungi</taxon>
        <taxon>Dikarya</taxon>
        <taxon>Basidiomycota</taxon>
        <taxon>Agaricomycotina</taxon>
        <taxon>Agaricomycetes</taxon>
        <taxon>Agaricomycetidae</taxon>
        <taxon>Agaricales</taxon>
        <taxon>Marasmiineae</taxon>
        <taxon>Mycenaceae</taxon>
        <taxon>Favolaschia</taxon>
    </lineage>
</organism>
<evidence type="ECO:0000313" key="3">
    <source>
        <dbReference type="Proteomes" id="UP001362999"/>
    </source>
</evidence>
<dbReference type="Pfam" id="PF00069">
    <property type="entry name" value="Pkinase"/>
    <property type="match status" value="1"/>
</dbReference>
<dbReference type="EMBL" id="JAWWNJ010000013">
    <property type="protein sequence ID" value="KAK7042653.1"/>
    <property type="molecule type" value="Genomic_DNA"/>
</dbReference>
<dbReference type="InterPro" id="IPR000719">
    <property type="entry name" value="Prot_kinase_dom"/>
</dbReference>
<comment type="caution">
    <text evidence="2">The sequence shown here is derived from an EMBL/GenBank/DDBJ whole genome shotgun (WGS) entry which is preliminary data.</text>
</comment>
<dbReference type="SUPFAM" id="SSF56112">
    <property type="entry name" value="Protein kinase-like (PK-like)"/>
    <property type="match status" value="1"/>
</dbReference>
<feature type="domain" description="Protein kinase" evidence="1">
    <location>
        <begin position="1"/>
        <end position="339"/>
    </location>
</feature>
<dbReference type="AlphaFoldDB" id="A0AAW0CUB1"/>